<keyword evidence="4" id="KW-0407">Ion channel</keyword>
<feature type="domain" description="NADP-dependent oxidoreductase" evidence="3">
    <location>
        <begin position="11"/>
        <end position="126"/>
    </location>
</feature>
<dbReference type="PANTHER" id="PTHR43150:SF2">
    <property type="entry name" value="HYPERKINETIC, ISOFORM M"/>
    <property type="match status" value="1"/>
</dbReference>
<reference evidence="4" key="1">
    <citation type="submission" date="2021-02" db="EMBL/GenBank/DDBJ databases">
        <authorList>
            <person name="Palmer J.M."/>
        </authorList>
    </citation>
    <scope>NUCLEOTIDE SEQUENCE</scope>
    <source>
        <strain evidence="4">SCRP734</strain>
    </source>
</reference>
<dbReference type="Proteomes" id="UP000694044">
    <property type="component" value="Unassembled WGS sequence"/>
</dbReference>
<accession>A0A8T1WEF3</accession>
<evidence type="ECO:0000313" key="5">
    <source>
        <dbReference type="Proteomes" id="UP000694044"/>
    </source>
</evidence>
<proteinExistence type="predicted"/>
<protein>
    <submittedName>
        <fullName evidence="4">Voltage-gated potassium channel subunit beta-2</fullName>
    </submittedName>
</protein>
<sequence length="278" mass="31018">MFKDDTYTVDAWYDMMKTAYKHGVNMYDTAEVYGNGQSEENMGGAIKKGIEEGVWVREDLVVSTKIFLGSKGFAEGGPNGQGLSRKHISEGTKASLKRMDLDYVDILFCHRPDPHTPIEESVRAMNFVITRLGVLLGHERVAPGRNQRALVKFAFTDLYKKYKLSLTTWSPLAFGTLTGKYSASKPDVSRFTTLMFESIAQGEEFANRLSIAWAVSNEHVSTVLVAGSRPSQIEENVKALEFVSKITPEVKAKVDAVVKFVPSAPVYDDFPHVRSRHL</sequence>
<dbReference type="GO" id="GO:0016491">
    <property type="term" value="F:oxidoreductase activity"/>
    <property type="evidence" value="ECO:0007669"/>
    <property type="project" value="UniProtKB-KW"/>
</dbReference>
<dbReference type="OrthoDB" id="2310150at2759"/>
<dbReference type="PANTHER" id="PTHR43150">
    <property type="entry name" value="HYPERKINETIC, ISOFORM M"/>
    <property type="match status" value="1"/>
</dbReference>
<evidence type="ECO:0000256" key="1">
    <source>
        <dbReference type="ARBA" id="ARBA00022857"/>
    </source>
</evidence>
<dbReference type="InterPro" id="IPR005399">
    <property type="entry name" value="K_chnl_volt-dep_bsu_KCNAB-rel"/>
</dbReference>
<dbReference type="EMBL" id="JAGDFM010000014">
    <property type="protein sequence ID" value="KAG7392097.1"/>
    <property type="molecule type" value="Genomic_DNA"/>
</dbReference>
<organism evidence="4 5">
    <name type="scientific">Phytophthora pseudosyringae</name>
    <dbReference type="NCBI Taxonomy" id="221518"/>
    <lineage>
        <taxon>Eukaryota</taxon>
        <taxon>Sar</taxon>
        <taxon>Stramenopiles</taxon>
        <taxon>Oomycota</taxon>
        <taxon>Peronosporomycetes</taxon>
        <taxon>Peronosporales</taxon>
        <taxon>Peronosporaceae</taxon>
        <taxon>Phytophthora</taxon>
    </lineage>
</organism>
<keyword evidence="1" id="KW-0521">NADP</keyword>
<dbReference type="Pfam" id="PF00248">
    <property type="entry name" value="Aldo_ket_red"/>
    <property type="match status" value="2"/>
</dbReference>
<keyword evidence="2" id="KW-0560">Oxidoreductase</keyword>
<keyword evidence="5" id="KW-1185">Reference proteome</keyword>
<comment type="caution">
    <text evidence="4">The sequence shown here is derived from an EMBL/GenBank/DDBJ whole genome shotgun (WGS) entry which is preliminary data.</text>
</comment>
<name>A0A8T1WEF3_9STRA</name>
<keyword evidence="4" id="KW-0813">Transport</keyword>
<gene>
    <name evidence="4" type="primary">KCNAB2_1</name>
    <name evidence="4" type="ORF">PHYPSEUDO_002321</name>
</gene>
<evidence type="ECO:0000256" key="2">
    <source>
        <dbReference type="ARBA" id="ARBA00023002"/>
    </source>
</evidence>
<feature type="domain" description="NADP-dependent oxidoreductase" evidence="3">
    <location>
        <begin position="156"/>
        <end position="257"/>
    </location>
</feature>
<evidence type="ECO:0000313" key="4">
    <source>
        <dbReference type="EMBL" id="KAG7392097.1"/>
    </source>
</evidence>
<dbReference type="AlphaFoldDB" id="A0A8T1WEF3"/>
<evidence type="ECO:0000259" key="3">
    <source>
        <dbReference type="Pfam" id="PF00248"/>
    </source>
</evidence>
<keyword evidence="4" id="KW-0406">Ion transport</keyword>
<dbReference type="GO" id="GO:0034220">
    <property type="term" value="P:monoatomic ion transmembrane transport"/>
    <property type="evidence" value="ECO:0007669"/>
    <property type="project" value="UniProtKB-KW"/>
</dbReference>
<dbReference type="InterPro" id="IPR023210">
    <property type="entry name" value="NADP_OxRdtase_dom"/>
</dbReference>